<dbReference type="PANTHER" id="PTHR43005">
    <property type="entry name" value="BLR7065 PROTEIN"/>
    <property type="match status" value="1"/>
</dbReference>
<name>A0A7S8IFZ2_9CHLR</name>
<dbReference type="GO" id="GO:0005886">
    <property type="term" value="C:plasma membrane"/>
    <property type="evidence" value="ECO:0007669"/>
    <property type="project" value="UniProtKB-SubCell"/>
</dbReference>
<keyword evidence="5 7" id="KW-1133">Transmembrane helix</keyword>
<organism evidence="9 10">
    <name type="scientific">Phototrophicus methaneseepsis</name>
    <dbReference type="NCBI Taxonomy" id="2710758"/>
    <lineage>
        <taxon>Bacteria</taxon>
        <taxon>Bacillati</taxon>
        <taxon>Chloroflexota</taxon>
        <taxon>Candidatus Thermofontia</taxon>
        <taxon>Phototrophicales</taxon>
        <taxon>Phototrophicaceae</taxon>
        <taxon>Phototrophicus</taxon>
    </lineage>
</organism>
<proteinExistence type="inferred from homology"/>
<comment type="subcellular location">
    <subcellularLocation>
        <location evidence="1 7">Cell membrane</location>
        <topology evidence="1 7">Multi-pass membrane protein</topology>
    </subcellularLocation>
</comment>
<dbReference type="EMBL" id="CP062983">
    <property type="protein sequence ID" value="QPC85230.1"/>
    <property type="molecule type" value="Genomic_DNA"/>
</dbReference>
<dbReference type="CDD" id="cd06261">
    <property type="entry name" value="TM_PBP2"/>
    <property type="match status" value="1"/>
</dbReference>
<dbReference type="PANTHER" id="PTHR43005:SF1">
    <property type="entry name" value="SPERMIDINE_PUTRESCINE TRANSPORT SYSTEM PERMEASE PROTEIN"/>
    <property type="match status" value="1"/>
</dbReference>
<dbReference type="Pfam" id="PF00528">
    <property type="entry name" value="BPD_transp_1"/>
    <property type="match status" value="1"/>
</dbReference>
<evidence type="ECO:0000256" key="3">
    <source>
        <dbReference type="ARBA" id="ARBA00022475"/>
    </source>
</evidence>
<evidence type="ECO:0000256" key="6">
    <source>
        <dbReference type="ARBA" id="ARBA00023136"/>
    </source>
</evidence>
<keyword evidence="6 7" id="KW-0472">Membrane</keyword>
<protein>
    <submittedName>
        <fullName evidence="9">Sugar ABC transporter permease</fullName>
    </submittedName>
</protein>
<gene>
    <name evidence="9" type="ORF">G4Y79_16680</name>
</gene>
<dbReference type="InterPro" id="IPR035906">
    <property type="entry name" value="MetI-like_sf"/>
</dbReference>
<feature type="transmembrane region" description="Helical" evidence="7">
    <location>
        <begin position="165"/>
        <end position="185"/>
    </location>
</feature>
<evidence type="ECO:0000259" key="8">
    <source>
        <dbReference type="PROSITE" id="PS50928"/>
    </source>
</evidence>
<feature type="transmembrane region" description="Helical" evidence="7">
    <location>
        <begin position="206"/>
        <end position="226"/>
    </location>
</feature>
<comment type="similarity">
    <text evidence="7">Belongs to the binding-protein-dependent transport system permease family.</text>
</comment>
<evidence type="ECO:0000256" key="2">
    <source>
        <dbReference type="ARBA" id="ARBA00022448"/>
    </source>
</evidence>
<dbReference type="KEGG" id="pmet:G4Y79_16680"/>
<feature type="domain" description="ABC transmembrane type-1" evidence="8">
    <location>
        <begin position="59"/>
        <end position="279"/>
    </location>
</feature>
<evidence type="ECO:0000256" key="4">
    <source>
        <dbReference type="ARBA" id="ARBA00022692"/>
    </source>
</evidence>
<dbReference type="PROSITE" id="PS50928">
    <property type="entry name" value="ABC_TM1"/>
    <property type="match status" value="1"/>
</dbReference>
<dbReference type="InterPro" id="IPR000515">
    <property type="entry name" value="MetI-like"/>
</dbReference>
<reference evidence="9 10" key="1">
    <citation type="submission" date="2020-02" db="EMBL/GenBank/DDBJ databases">
        <authorList>
            <person name="Zheng R.K."/>
            <person name="Sun C.M."/>
        </authorList>
    </citation>
    <scope>NUCLEOTIDE SEQUENCE [LARGE SCALE GENOMIC DNA]</scope>
    <source>
        <strain evidence="10">rifampicinis</strain>
    </source>
</reference>
<dbReference type="Gene3D" id="1.10.3720.10">
    <property type="entry name" value="MetI-like"/>
    <property type="match status" value="1"/>
</dbReference>
<evidence type="ECO:0000256" key="5">
    <source>
        <dbReference type="ARBA" id="ARBA00022989"/>
    </source>
</evidence>
<dbReference type="AlphaFoldDB" id="A0A7S8IFZ2"/>
<evidence type="ECO:0000256" key="1">
    <source>
        <dbReference type="ARBA" id="ARBA00004651"/>
    </source>
</evidence>
<evidence type="ECO:0000313" key="9">
    <source>
        <dbReference type="EMBL" id="QPC85230.1"/>
    </source>
</evidence>
<evidence type="ECO:0000313" key="10">
    <source>
        <dbReference type="Proteomes" id="UP000594468"/>
    </source>
</evidence>
<keyword evidence="2 7" id="KW-0813">Transport</keyword>
<sequence>MVSPALILVVLLGILPMLQSLVMAFQEYNLLTIRRVGTPFVGLDNFTTLFSEPLFLQTLVQTILFVVIVVGFVIILGLLASQVLNQNFLGRSAIRTLFLLPWFIPPVIAAGIWKWLLNTNLSPINAVLRDVGLIQTNIGFLTDTNTVGPFSLPMLVVSLVRTWNGLPFVTVMLLAGLQSIPSEVYEAAKIDGASAFRRFTDITLPLVRPIIIVVATLLSISGIGYFEVNYVMTGGGPRDLTNILGVYAYDQAFTFYRFDYAATASSVILILTSVIAFFYIRYMLKGD</sequence>
<dbReference type="SUPFAM" id="SSF161098">
    <property type="entry name" value="MetI-like"/>
    <property type="match status" value="1"/>
</dbReference>
<keyword evidence="3" id="KW-1003">Cell membrane</keyword>
<feature type="transmembrane region" description="Helical" evidence="7">
    <location>
        <begin position="92"/>
        <end position="113"/>
    </location>
</feature>
<dbReference type="GO" id="GO:0055085">
    <property type="term" value="P:transmembrane transport"/>
    <property type="evidence" value="ECO:0007669"/>
    <property type="project" value="InterPro"/>
</dbReference>
<feature type="transmembrane region" description="Helical" evidence="7">
    <location>
        <begin position="59"/>
        <end position="80"/>
    </location>
</feature>
<evidence type="ECO:0000256" key="7">
    <source>
        <dbReference type="RuleBase" id="RU363032"/>
    </source>
</evidence>
<keyword evidence="4 7" id="KW-0812">Transmembrane</keyword>
<dbReference type="Proteomes" id="UP000594468">
    <property type="component" value="Chromosome"/>
</dbReference>
<feature type="transmembrane region" description="Helical" evidence="7">
    <location>
        <begin position="260"/>
        <end position="280"/>
    </location>
</feature>
<accession>A0A7S8IFZ2</accession>
<keyword evidence="10" id="KW-1185">Reference proteome</keyword>